<dbReference type="Pfam" id="PF05717">
    <property type="entry name" value="TnpB_IS66"/>
    <property type="match status" value="1"/>
</dbReference>
<name>A0A3E5E3V3_9FIRM</name>
<sequence length="123" mass="14520">MLGDLSHVEKIYIRCGYTDMRKQLNGLLDIIQYNFKLDPYSNSLFLFCGKRADRIKAVHYEGDGFCLLYKRYENGRLQWPRTGEEAKQISDQQLRWLLEGLNPEQPKAVQKWLPHKSENTENP</sequence>
<dbReference type="EMBL" id="QRHZ01000032">
    <property type="protein sequence ID" value="RHG12349.1"/>
    <property type="molecule type" value="Genomic_DNA"/>
</dbReference>
<dbReference type="EMBL" id="QSKO01000082">
    <property type="protein sequence ID" value="RHE67508.1"/>
    <property type="molecule type" value="Genomic_DNA"/>
</dbReference>
<dbReference type="Proteomes" id="UP000285839">
    <property type="component" value="Unassembled WGS sequence"/>
</dbReference>
<dbReference type="PANTHER" id="PTHR36455:SF1">
    <property type="entry name" value="BLR8292 PROTEIN"/>
    <property type="match status" value="1"/>
</dbReference>
<dbReference type="PANTHER" id="PTHR36455">
    <property type="match status" value="1"/>
</dbReference>
<evidence type="ECO:0000313" key="1">
    <source>
        <dbReference type="EMBL" id="RGN04379.1"/>
    </source>
</evidence>
<evidence type="ECO:0000313" key="8">
    <source>
        <dbReference type="EMBL" id="RHL43429.1"/>
    </source>
</evidence>
<evidence type="ECO:0000313" key="6">
    <source>
        <dbReference type="EMBL" id="RHG12349.1"/>
    </source>
</evidence>
<dbReference type="EMBL" id="QSUZ01000046">
    <property type="protein sequence ID" value="RGN83324.1"/>
    <property type="molecule type" value="Genomic_DNA"/>
</dbReference>
<dbReference type="EMBL" id="QROS01000017">
    <property type="protein sequence ID" value="RHL43429.1"/>
    <property type="molecule type" value="Genomic_DNA"/>
</dbReference>
<dbReference type="Proteomes" id="UP000261105">
    <property type="component" value="Unassembled WGS sequence"/>
</dbReference>
<evidence type="ECO:0000313" key="9">
    <source>
        <dbReference type="Proteomes" id="UP000261105"/>
    </source>
</evidence>
<dbReference type="Proteomes" id="UP000284024">
    <property type="component" value="Unassembled WGS sequence"/>
</dbReference>
<dbReference type="EMBL" id="QSUB01000004">
    <property type="protein sequence ID" value="RGN04379.1"/>
    <property type="molecule type" value="Genomic_DNA"/>
</dbReference>
<proteinExistence type="predicted"/>
<dbReference type="EMBL" id="QRJH01000011">
    <property type="protein sequence ID" value="RHH15607.1"/>
    <property type="molecule type" value="Genomic_DNA"/>
</dbReference>
<evidence type="ECO:0000313" key="11">
    <source>
        <dbReference type="Proteomes" id="UP000283585"/>
    </source>
</evidence>
<dbReference type="NCBIfam" id="NF033819">
    <property type="entry name" value="IS66_TnpB"/>
    <property type="match status" value="1"/>
</dbReference>
<evidence type="ECO:0000313" key="2">
    <source>
        <dbReference type="EMBL" id="RGN83324.1"/>
    </source>
</evidence>
<gene>
    <name evidence="8" type="ORF">DW021_15670</name>
    <name evidence="7" type="ORF">DW222_16120</name>
    <name evidence="6" type="ORF">DW272_18335</name>
    <name evidence="5" type="ORF">DW723_18475</name>
    <name evidence="4" type="ORF">DWY46_14240</name>
    <name evidence="3" type="ORF">DWZ12_02650</name>
    <name evidence="2" type="ORF">DXB38_16570</name>
    <name evidence="1" type="ORF">DXB81_10550</name>
</gene>
<organism evidence="2 9">
    <name type="scientific">Blautia obeum</name>
    <dbReference type="NCBI Taxonomy" id="40520"/>
    <lineage>
        <taxon>Bacteria</taxon>
        <taxon>Bacillati</taxon>
        <taxon>Bacillota</taxon>
        <taxon>Clostridia</taxon>
        <taxon>Lachnospirales</taxon>
        <taxon>Lachnospiraceae</taxon>
        <taxon>Blautia</taxon>
    </lineage>
</organism>
<protein>
    <recommendedName>
        <fullName evidence="17">Transposase</fullName>
    </recommendedName>
</protein>
<dbReference type="RefSeq" id="WP_005422930.1">
    <property type="nucleotide sequence ID" value="NZ_CP145091.1"/>
</dbReference>
<evidence type="ECO:0000313" key="4">
    <source>
        <dbReference type="EMBL" id="RGR47034.1"/>
    </source>
</evidence>
<dbReference type="Proteomes" id="UP000283928">
    <property type="component" value="Unassembled WGS sequence"/>
</dbReference>
<evidence type="ECO:0000313" key="3">
    <source>
        <dbReference type="EMBL" id="RGQ07328.1"/>
    </source>
</evidence>
<evidence type="ECO:0000313" key="5">
    <source>
        <dbReference type="EMBL" id="RHE67508.1"/>
    </source>
</evidence>
<dbReference type="InterPro" id="IPR008878">
    <property type="entry name" value="Transposase_IS66_Orf2"/>
</dbReference>
<dbReference type="EMBL" id="QRSS01000002">
    <property type="protein sequence ID" value="RGQ07328.1"/>
    <property type="molecule type" value="Genomic_DNA"/>
</dbReference>
<evidence type="ECO:0000313" key="14">
    <source>
        <dbReference type="Proteomes" id="UP000284220"/>
    </source>
</evidence>
<dbReference type="EMBL" id="QRUH01000012">
    <property type="protein sequence ID" value="RGR47034.1"/>
    <property type="molecule type" value="Genomic_DNA"/>
</dbReference>
<reference evidence="9 10" key="1">
    <citation type="submission" date="2018-08" db="EMBL/GenBank/DDBJ databases">
        <title>A genome reference for cultivated species of the human gut microbiota.</title>
        <authorList>
            <person name="Zou Y."/>
            <person name="Xue W."/>
            <person name="Luo G."/>
        </authorList>
    </citation>
    <scope>NUCLEOTIDE SEQUENCE [LARGE SCALE GENOMIC DNA]</scope>
    <source>
        <strain evidence="4 15">AF25-21</strain>
        <strain evidence="3 11">AF29-2BH</strain>
        <strain evidence="8 16">AF37-6AC</strain>
        <strain evidence="7 13">AM18-2AC</strain>
        <strain evidence="6 14">AM22-9LB</strain>
        <strain evidence="5 12">AM27-32LB</strain>
        <strain evidence="2 9">OM03-6</strain>
        <strain evidence="1 10">OM06-11AA</strain>
    </source>
</reference>
<comment type="caution">
    <text evidence="2">The sequence shown here is derived from an EMBL/GenBank/DDBJ whole genome shotgun (WGS) entry which is preliminary data.</text>
</comment>
<evidence type="ECO:0000313" key="10">
    <source>
        <dbReference type="Proteomes" id="UP000261222"/>
    </source>
</evidence>
<evidence type="ECO:0000313" key="12">
    <source>
        <dbReference type="Proteomes" id="UP000283928"/>
    </source>
</evidence>
<evidence type="ECO:0000313" key="15">
    <source>
        <dbReference type="Proteomes" id="UP000285839"/>
    </source>
</evidence>
<dbReference type="Proteomes" id="UP000284220">
    <property type="component" value="Unassembled WGS sequence"/>
</dbReference>
<evidence type="ECO:0008006" key="17">
    <source>
        <dbReference type="Google" id="ProtNLM"/>
    </source>
</evidence>
<dbReference type="Proteomes" id="UP000285897">
    <property type="component" value="Unassembled WGS sequence"/>
</dbReference>
<evidence type="ECO:0000313" key="16">
    <source>
        <dbReference type="Proteomes" id="UP000285897"/>
    </source>
</evidence>
<dbReference type="Proteomes" id="UP000261222">
    <property type="component" value="Unassembled WGS sequence"/>
</dbReference>
<accession>A0A3E5E3V3</accession>
<dbReference type="Proteomes" id="UP000283585">
    <property type="component" value="Unassembled WGS sequence"/>
</dbReference>
<evidence type="ECO:0000313" key="7">
    <source>
        <dbReference type="EMBL" id="RHH15607.1"/>
    </source>
</evidence>
<dbReference type="AlphaFoldDB" id="A0A3E5E3V3"/>
<evidence type="ECO:0000313" key="13">
    <source>
        <dbReference type="Proteomes" id="UP000284024"/>
    </source>
</evidence>